<name>A0A2Z2HLX0_9ARCH</name>
<proteinExistence type="predicted"/>
<dbReference type="EMBL" id="CP021324">
    <property type="protein sequence ID" value="ARS64924.1"/>
    <property type="molecule type" value="Genomic_DNA"/>
</dbReference>
<accession>A0A2Z2HLX0</accession>
<sequence length="182" mass="22136">MSEPLKTKLTYYGISPWEIEVLYGFLNSRFTIVQEEIENNDENFVSYLNIDIPLEFNEAFFKWFDFKRWEKVKDVLKEYKRRRGSRNALKIKINFEGNTKIVFIVDVVERQWFNNAIEKMDFVIELLPHHLDPEKIPKGIREVNYKFDIESVRWRLDKAIAKEKEYSFRGDIWKEIKKEIDQ</sequence>
<dbReference type="GeneID" id="32901758"/>
<reference evidence="1 2" key="1">
    <citation type="journal article" date="2017" name="Environ. Microbiol.">
        <title>Genome and epigenome of a novel marine Thaumarchaeota strain suggest viral infection, phosphorothioation DNA modification and multiple restriction systems.</title>
        <authorList>
            <person name="Ahlgren N.A."/>
            <person name="Chen Y."/>
            <person name="Needham D.M."/>
            <person name="Parada A.E."/>
            <person name="Sachdeva R."/>
            <person name="Trinh V."/>
            <person name="Chen T."/>
            <person name="Fuhrman J.A."/>
        </authorList>
    </citation>
    <scope>NUCLEOTIDE SEQUENCE [LARGE SCALE GENOMIC DNA]</scope>
    <source>
        <strain evidence="1 2">SPOT01</strain>
    </source>
</reference>
<keyword evidence="2" id="KW-1185">Reference proteome</keyword>
<dbReference type="OrthoDB" id="8428at2157"/>
<evidence type="ECO:0000313" key="1">
    <source>
        <dbReference type="EMBL" id="ARS64924.1"/>
    </source>
</evidence>
<dbReference type="KEGG" id="nct:NMSP_1310"/>
<dbReference type="Proteomes" id="UP000249949">
    <property type="component" value="Chromosome"/>
</dbReference>
<protein>
    <submittedName>
        <fullName evidence="1">Uncharacterized protein</fullName>
    </submittedName>
</protein>
<evidence type="ECO:0000313" key="2">
    <source>
        <dbReference type="Proteomes" id="UP000249949"/>
    </source>
</evidence>
<dbReference type="RefSeq" id="WP_086907962.1">
    <property type="nucleotide sequence ID" value="NZ_CP021324.1"/>
</dbReference>
<organism evidence="1 2">
    <name type="scientific">Candidatus Nitrosomarinus catalinensis</name>
    <dbReference type="NCBI Taxonomy" id="1898749"/>
    <lineage>
        <taxon>Archaea</taxon>
        <taxon>Nitrososphaerota</taxon>
        <taxon>Nitrososphaeria</taxon>
        <taxon>Nitrosopumilales</taxon>
        <taxon>Nitrosopumilaceae</taxon>
        <taxon>Candidatus Nitrosomarinus</taxon>
    </lineage>
</organism>
<dbReference type="AlphaFoldDB" id="A0A2Z2HLX0"/>
<gene>
    <name evidence="1" type="ORF">NMSP_1310</name>
</gene>